<dbReference type="PANTHER" id="PTHR46890:SF50">
    <property type="entry name" value="RNA-DIRECTED DNA POLYMERASE, EUKARYOTA, REVERSE TRANSCRIPTASE ZINC-BINDING DOMAIN PROTEIN-RELATED"/>
    <property type="match status" value="1"/>
</dbReference>
<protein>
    <recommendedName>
        <fullName evidence="2">Reverse transcriptase domain-containing protein</fullName>
    </recommendedName>
</protein>
<proteinExistence type="predicted"/>
<name>A0A2N9GAZ7_FAGSY</name>
<evidence type="ECO:0000313" key="1">
    <source>
        <dbReference type="EMBL" id="SPC96578.1"/>
    </source>
</evidence>
<reference evidence="1" key="1">
    <citation type="submission" date="2018-02" db="EMBL/GenBank/DDBJ databases">
        <authorList>
            <person name="Cohen D.B."/>
            <person name="Kent A.D."/>
        </authorList>
    </citation>
    <scope>NUCLEOTIDE SEQUENCE</scope>
</reference>
<dbReference type="EMBL" id="OIVN01001680">
    <property type="protein sequence ID" value="SPC96578.1"/>
    <property type="molecule type" value="Genomic_DNA"/>
</dbReference>
<organism evidence="1">
    <name type="scientific">Fagus sylvatica</name>
    <name type="common">Beechnut</name>
    <dbReference type="NCBI Taxonomy" id="28930"/>
    <lineage>
        <taxon>Eukaryota</taxon>
        <taxon>Viridiplantae</taxon>
        <taxon>Streptophyta</taxon>
        <taxon>Embryophyta</taxon>
        <taxon>Tracheophyta</taxon>
        <taxon>Spermatophyta</taxon>
        <taxon>Magnoliopsida</taxon>
        <taxon>eudicotyledons</taxon>
        <taxon>Gunneridae</taxon>
        <taxon>Pentapetalae</taxon>
        <taxon>rosids</taxon>
        <taxon>fabids</taxon>
        <taxon>Fagales</taxon>
        <taxon>Fagaceae</taxon>
        <taxon>Fagus</taxon>
    </lineage>
</organism>
<accession>A0A2N9GAZ7</accession>
<dbReference type="AlphaFoldDB" id="A0A2N9GAZ7"/>
<sequence>MMKASTEWADHFGLVTQQRLPRVLSDHFPILLNCGRIIGGKRPFRFENMWLKVEGFVDKVRSWWEAYVFEGFSSYIMANTGYRPKLDGLDFTPIKPEEAAWLDRPFEEDEITIVVRNMNGDKSPGPDGFPMTFYHACWNVIKDDLMAIFHELYSEGALVRSINATFLTLIPKKANANEVRDFRPIALVGSIYKIVVKVLANRFCTVLGSIISLTQNAFVQGRQISDSVLIANECIDSRLQAAVPGVLSVSGLKINLCKSEMVPMGPVSELDSLAEIMGCKIAQLPMNYLGWKRMYLSKGGRLTLIKSTLSSLPTYFLSLFPILVAVASRIDKIQRDFLWVGMGECKKFHLVNWNQVIVAKYGSLQGGWSSGEIVGPNGVSLWKNIRKEWATVSSFLSFEIGDGSMVRFWIDRWCGTTSLKEVYPDLFCISRNKEALVKKHLQYRNEVVSWALDFIRPIQDWEEESIASFLDLLYSSSVKGYGLDKVLGRAFGNQKFLVGWHFLYGLLHWIAFLPQITLEDVG</sequence>
<evidence type="ECO:0008006" key="2">
    <source>
        <dbReference type="Google" id="ProtNLM"/>
    </source>
</evidence>
<gene>
    <name evidence="1" type="ORF">FSB_LOCUS24460</name>
</gene>
<dbReference type="InterPro" id="IPR052343">
    <property type="entry name" value="Retrotransposon-Effector_Assoc"/>
</dbReference>
<dbReference type="PANTHER" id="PTHR46890">
    <property type="entry name" value="NON-LTR RETROLELEMENT REVERSE TRANSCRIPTASE-LIKE PROTEIN-RELATED"/>
    <property type="match status" value="1"/>
</dbReference>